<evidence type="ECO:0000256" key="12">
    <source>
        <dbReference type="ARBA" id="ARBA00022840"/>
    </source>
</evidence>
<evidence type="ECO:0000256" key="2">
    <source>
        <dbReference type="ARBA" id="ARBA00008536"/>
    </source>
</evidence>
<keyword evidence="10" id="KW-0547">Nucleotide-binding</keyword>
<organism evidence="19 20">
    <name type="scientific">Eucalyptus globulus</name>
    <name type="common">Tasmanian blue gum</name>
    <dbReference type="NCBI Taxonomy" id="34317"/>
    <lineage>
        <taxon>Eukaryota</taxon>
        <taxon>Viridiplantae</taxon>
        <taxon>Streptophyta</taxon>
        <taxon>Embryophyta</taxon>
        <taxon>Tracheophyta</taxon>
        <taxon>Spermatophyta</taxon>
        <taxon>Magnoliopsida</taxon>
        <taxon>eudicotyledons</taxon>
        <taxon>Gunneridae</taxon>
        <taxon>Pentapetalae</taxon>
        <taxon>rosids</taxon>
        <taxon>malvids</taxon>
        <taxon>Myrtales</taxon>
        <taxon>Myrtaceae</taxon>
        <taxon>Myrtoideae</taxon>
        <taxon>Eucalypteae</taxon>
        <taxon>Eucalyptus</taxon>
    </lineage>
</organism>
<evidence type="ECO:0000256" key="1">
    <source>
        <dbReference type="ARBA" id="ARBA00004251"/>
    </source>
</evidence>
<keyword evidence="7" id="KW-0812">Transmembrane</keyword>
<dbReference type="Pfam" id="PF00069">
    <property type="entry name" value="Pkinase"/>
    <property type="match status" value="1"/>
</dbReference>
<evidence type="ECO:0000256" key="17">
    <source>
        <dbReference type="SAM" id="MobiDB-lite"/>
    </source>
</evidence>
<dbReference type="PROSITE" id="PS00108">
    <property type="entry name" value="PROTEIN_KINASE_ST"/>
    <property type="match status" value="1"/>
</dbReference>
<dbReference type="InterPro" id="IPR008271">
    <property type="entry name" value="Ser/Thr_kinase_AS"/>
</dbReference>
<dbReference type="GO" id="GO:0005524">
    <property type="term" value="F:ATP binding"/>
    <property type="evidence" value="ECO:0007669"/>
    <property type="project" value="UniProtKB-KW"/>
</dbReference>
<feature type="region of interest" description="Disordered" evidence="17">
    <location>
        <begin position="186"/>
        <end position="207"/>
    </location>
</feature>
<keyword evidence="16" id="KW-0325">Glycoprotein</keyword>
<dbReference type="GO" id="GO:0002229">
    <property type="term" value="P:defense response to oomycetes"/>
    <property type="evidence" value="ECO:0007669"/>
    <property type="project" value="UniProtKB-ARBA"/>
</dbReference>
<comment type="similarity">
    <text evidence="2">In the N-terminal section; belongs to the leguminous lectin family.</text>
</comment>
<dbReference type="GO" id="GO:0004674">
    <property type="term" value="F:protein serine/threonine kinase activity"/>
    <property type="evidence" value="ECO:0007669"/>
    <property type="project" value="UniProtKB-KW"/>
</dbReference>
<comment type="caution">
    <text evidence="19">The sequence shown here is derived from an EMBL/GenBank/DDBJ whole genome shotgun (WGS) entry which is preliminary data.</text>
</comment>
<keyword evidence="11" id="KW-0418">Kinase</keyword>
<dbReference type="PROSITE" id="PS50011">
    <property type="entry name" value="PROTEIN_KINASE_DOM"/>
    <property type="match status" value="1"/>
</dbReference>
<evidence type="ECO:0000256" key="9">
    <source>
        <dbReference type="ARBA" id="ARBA00022734"/>
    </source>
</evidence>
<dbReference type="PANTHER" id="PTHR27002:SF1111">
    <property type="entry name" value="NON-SPECIFIC SERINE_THREONINE PROTEIN KINASE"/>
    <property type="match status" value="1"/>
</dbReference>
<evidence type="ECO:0000256" key="16">
    <source>
        <dbReference type="ARBA" id="ARBA00023180"/>
    </source>
</evidence>
<dbReference type="AlphaFoldDB" id="A0ABD3LSW5"/>
<evidence type="ECO:0000256" key="4">
    <source>
        <dbReference type="ARBA" id="ARBA00022475"/>
    </source>
</evidence>
<keyword evidence="4" id="KW-1003">Cell membrane</keyword>
<evidence type="ECO:0000259" key="18">
    <source>
        <dbReference type="PROSITE" id="PS50011"/>
    </source>
</evidence>
<evidence type="ECO:0000256" key="8">
    <source>
        <dbReference type="ARBA" id="ARBA00022729"/>
    </source>
</evidence>
<gene>
    <name evidence="19" type="ORF">ACJRO7_001739</name>
</gene>
<dbReference type="EMBL" id="JBJKBG010000001">
    <property type="protein sequence ID" value="KAL3754543.1"/>
    <property type="molecule type" value="Genomic_DNA"/>
</dbReference>
<dbReference type="GO" id="GO:0030246">
    <property type="term" value="F:carbohydrate binding"/>
    <property type="evidence" value="ECO:0007669"/>
    <property type="project" value="UniProtKB-KW"/>
</dbReference>
<dbReference type="SUPFAM" id="SSF56112">
    <property type="entry name" value="Protein kinase-like (PK-like)"/>
    <property type="match status" value="1"/>
</dbReference>
<keyword evidence="9" id="KW-0430">Lectin</keyword>
<dbReference type="InterPro" id="IPR011009">
    <property type="entry name" value="Kinase-like_dom_sf"/>
</dbReference>
<comment type="subcellular location">
    <subcellularLocation>
        <location evidence="1">Cell membrane</location>
        <topology evidence="1">Single-pass type I membrane protein</topology>
    </subcellularLocation>
</comment>
<keyword evidence="8" id="KW-0732">Signal</keyword>
<keyword evidence="13" id="KW-1133">Transmembrane helix</keyword>
<sequence length="207" mass="23368">MLYLHQDSRLTIIHRDLKTCNILLDEEMTPKISDFGLARIFEAKQIEASTQRVMGTYGYMSPEYALDRFISFKSDVFSFGVIVLEIISGKHNTSFYQSKGTMNLLNHTWKLWNDNKALHLMDRVLHETHIRDQVLKCINVELLCVQKDPGDRPTMSDAVFMLGSETMTLPAPKKQAFAVRIGVSTTSSSSSKPESCAMLSTTLGQGR</sequence>
<evidence type="ECO:0000313" key="19">
    <source>
        <dbReference type="EMBL" id="KAL3754543.1"/>
    </source>
</evidence>
<keyword evidence="15" id="KW-0675">Receptor</keyword>
<evidence type="ECO:0000313" key="20">
    <source>
        <dbReference type="Proteomes" id="UP001634007"/>
    </source>
</evidence>
<dbReference type="GO" id="GO:0005886">
    <property type="term" value="C:plasma membrane"/>
    <property type="evidence" value="ECO:0007669"/>
    <property type="project" value="UniProtKB-SubCell"/>
</dbReference>
<comment type="similarity">
    <text evidence="3">In the C-terminal section; belongs to the protein kinase superfamily. Ser/Thr protein kinase family.</text>
</comment>
<proteinExistence type="inferred from homology"/>
<evidence type="ECO:0000256" key="15">
    <source>
        <dbReference type="ARBA" id="ARBA00023170"/>
    </source>
</evidence>
<evidence type="ECO:0000256" key="14">
    <source>
        <dbReference type="ARBA" id="ARBA00023136"/>
    </source>
</evidence>
<evidence type="ECO:0000256" key="10">
    <source>
        <dbReference type="ARBA" id="ARBA00022741"/>
    </source>
</evidence>
<dbReference type="FunFam" id="1.10.510.10:FF:000240">
    <property type="entry name" value="Lectin-domain containing receptor kinase A4.3"/>
    <property type="match status" value="1"/>
</dbReference>
<evidence type="ECO:0000256" key="7">
    <source>
        <dbReference type="ARBA" id="ARBA00022692"/>
    </source>
</evidence>
<feature type="compositionally biased region" description="Polar residues" evidence="17">
    <location>
        <begin position="198"/>
        <end position="207"/>
    </location>
</feature>
<dbReference type="SMART" id="SM00220">
    <property type="entry name" value="S_TKc"/>
    <property type="match status" value="1"/>
</dbReference>
<dbReference type="Gene3D" id="1.10.510.10">
    <property type="entry name" value="Transferase(Phosphotransferase) domain 1"/>
    <property type="match status" value="1"/>
</dbReference>
<reference evidence="19 20" key="1">
    <citation type="submission" date="2024-11" db="EMBL/GenBank/DDBJ databases">
        <title>Chromosome-level genome assembly of Eucalyptus globulus Labill. provides insights into its genome evolution.</title>
        <authorList>
            <person name="Li X."/>
        </authorList>
    </citation>
    <scope>NUCLEOTIDE SEQUENCE [LARGE SCALE GENOMIC DNA]</scope>
    <source>
        <strain evidence="19">CL2024</strain>
        <tissue evidence="19">Fresh tender leaves</tissue>
    </source>
</reference>
<evidence type="ECO:0000256" key="11">
    <source>
        <dbReference type="ARBA" id="ARBA00022777"/>
    </source>
</evidence>
<accession>A0ABD3LSW5</accession>
<keyword evidence="20" id="KW-1185">Reference proteome</keyword>
<keyword evidence="5" id="KW-0723">Serine/threonine-protein kinase</keyword>
<protein>
    <recommendedName>
        <fullName evidence="18">Protein kinase domain-containing protein</fullName>
    </recommendedName>
</protein>
<keyword evidence="12" id="KW-0067">ATP-binding</keyword>
<keyword evidence="6" id="KW-0808">Transferase</keyword>
<dbReference type="PANTHER" id="PTHR27002">
    <property type="entry name" value="RECEPTOR-LIKE SERINE/THREONINE-PROTEIN KINASE SD1-8"/>
    <property type="match status" value="1"/>
</dbReference>
<feature type="domain" description="Protein kinase" evidence="18">
    <location>
        <begin position="1"/>
        <end position="167"/>
    </location>
</feature>
<evidence type="ECO:0000256" key="3">
    <source>
        <dbReference type="ARBA" id="ARBA00010217"/>
    </source>
</evidence>
<dbReference type="Proteomes" id="UP001634007">
    <property type="component" value="Unassembled WGS sequence"/>
</dbReference>
<evidence type="ECO:0000256" key="6">
    <source>
        <dbReference type="ARBA" id="ARBA00022679"/>
    </source>
</evidence>
<evidence type="ECO:0000256" key="5">
    <source>
        <dbReference type="ARBA" id="ARBA00022527"/>
    </source>
</evidence>
<dbReference type="InterPro" id="IPR000719">
    <property type="entry name" value="Prot_kinase_dom"/>
</dbReference>
<name>A0ABD3LSW5_EUCGL</name>
<keyword evidence="14" id="KW-0472">Membrane</keyword>
<evidence type="ECO:0000256" key="13">
    <source>
        <dbReference type="ARBA" id="ARBA00022989"/>
    </source>
</evidence>